<reference evidence="6 8" key="1">
    <citation type="submission" date="2016-10" db="EMBL/GenBank/DDBJ databases">
        <authorList>
            <person name="Varghese N."/>
            <person name="Submissions S."/>
        </authorList>
    </citation>
    <scope>NUCLEOTIDE SEQUENCE [LARGE SCALE GENOMIC DNA]</scope>
    <source>
        <strain evidence="6 8">GMCC 1.11211</strain>
    </source>
</reference>
<dbReference type="Gene3D" id="3.40.50.300">
    <property type="entry name" value="P-loop containing nucleotide triphosphate hydrolases"/>
    <property type="match status" value="2"/>
</dbReference>
<dbReference type="GO" id="GO:0055085">
    <property type="term" value="P:transmembrane transport"/>
    <property type="evidence" value="ECO:0007669"/>
    <property type="project" value="UniProtKB-ARBA"/>
</dbReference>
<accession>A0A1I3BDE5</accession>
<evidence type="ECO:0000256" key="3">
    <source>
        <dbReference type="ARBA" id="ARBA00022741"/>
    </source>
</evidence>
<keyword evidence="2" id="KW-0813">Transport</keyword>
<keyword evidence="8" id="KW-1185">Reference proteome</keyword>
<evidence type="ECO:0000256" key="1">
    <source>
        <dbReference type="ARBA" id="ARBA00005417"/>
    </source>
</evidence>
<dbReference type="InterPro" id="IPR003439">
    <property type="entry name" value="ABC_transporter-like_ATP-bd"/>
</dbReference>
<dbReference type="InterPro" id="IPR017871">
    <property type="entry name" value="ABC_transporter-like_CS"/>
</dbReference>
<evidence type="ECO:0000313" key="8">
    <source>
        <dbReference type="Proteomes" id="UP000199681"/>
    </source>
</evidence>
<evidence type="ECO:0000313" key="6">
    <source>
        <dbReference type="EMBL" id="SFH59731.1"/>
    </source>
</evidence>
<dbReference type="PROSITE" id="PS50893">
    <property type="entry name" value="ABC_TRANSPORTER_2"/>
    <property type="match status" value="2"/>
</dbReference>
<dbReference type="STRING" id="995038.SAMN05216274_1094"/>
<name>A0A1I3BDE5_9MICO</name>
<keyword evidence="3" id="KW-0547">Nucleotide-binding</keyword>
<dbReference type="EMBL" id="SOFE01000002">
    <property type="protein sequence ID" value="TFB88935.1"/>
    <property type="molecule type" value="Genomic_DNA"/>
</dbReference>
<dbReference type="NCBIfam" id="NF007739">
    <property type="entry name" value="PRK10419.1"/>
    <property type="match status" value="2"/>
</dbReference>
<dbReference type="EMBL" id="FOPW01000009">
    <property type="protein sequence ID" value="SFH59731.1"/>
    <property type="molecule type" value="Genomic_DNA"/>
</dbReference>
<sequence length="509" mass="53717">MSVVSVRNLRVVVPGGAAVVDGVSFRIEAGQCLGIVGESGAGKTLTARSLIGLAGTGVTADELTVAGVDARALSPQGWRGLRGARVGLVSQDALVSLDPLRRVGAEVAEPLEVHEPQLGRVDRSRRVLQLLRQVAMPDPARRARQYPHELSGGLRQRALIATALAASPSLLIADEPTTALDATVQAQVVRLLRELKESGLALLLISHDLSIIRQLADQVAVMKDGRFVEVQAAAALFAAPQHPYTRQLLAAAALGTATAPKPGPVVLAAHDLAKAYGTLTAVDGVSFELRAGHTVGIVGESGSGKSTVARMLLGTQSPDHGSVLLNGEPWSGLPESQRRARRGRLQIIHQDSLSAFDPRATVLQILSEAIALDGISRRWRTARAVELLAQVALATGLLGRRAHELSGGQRQRVAIARALARRPSILVCDEPVSALDAQIQSQVLALLASLQESTGLAMVFISHDLAVVRALSHEVLVMKDGVVVEQGPAVDLFAAPQHPFTRELLAAHR</sequence>
<dbReference type="Pfam" id="PF08352">
    <property type="entry name" value="oligo_HPY"/>
    <property type="match status" value="2"/>
</dbReference>
<dbReference type="SMART" id="SM00382">
    <property type="entry name" value="AAA"/>
    <property type="match status" value="2"/>
</dbReference>
<evidence type="ECO:0000313" key="9">
    <source>
        <dbReference type="Proteomes" id="UP000297963"/>
    </source>
</evidence>
<feature type="domain" description="ABC transporter" evidence="5">
    <location>
        <begin position="267"/>
        <end position="505"/>
    </location>
</feature>
<dbReference type="InterPro" id="IPR050319">
    <property type="entry name" value="ABC_transp_ATP-bind"/>
</dbReference>
<dbReference type="GO" id="GO:0005524">
    <property type="term" value="F:ATP binding"/>
    <property type="evidence" value="ECO:0007669"/>
    <property type="project" value="UniProtKB-KW"/>
</dbReference>
<dbReference type="PANTHER" id="PTHR43776">
    <property type="entry name" value="TRANSPORT ATP-BINDING PROTEIN"/>
    <property type="match status" value="1"/>
</dbReference>
<evidence type="ECO:0000259" key="5">
    <source>
        <dbReference type="PROSITE" id="PS50893"/>
    </source>
</evidence>
<dbReference type="InterPro" id="IPR013563">
    <property type="entry name" value="Oligopep_ABC_C"/>
</dbReference>
<dbReference type="SUPFAM" id="SSF52540">
    <property type="entry name" value="P-loop containing nucleoside triphosphate hydrolases"/>
    <property type="match status" value="2"/>
</dbReference>
<evidence type="ECO:0000256" key="2">
    <source>
        <dbReference type="ARBA" id="ARBA00022448"/>
    </source>
</evidence>
<dbReference type="InterPro" id="IPR003593">
    <property type="entry name" value="AAA+_ATPase"/>
</dbReference>
<feature type="domain" description="ABC transporter" evidence="5">
    <location>
        <begin position="4"/>
        <end position="249"/>
    </location>
</feature>
<dbReference type="Proteomes" id="UP000297963">
    <property type="component" value="Unassembled WGS sequence"/>
</dbReference>
<dbReference type="NCBIfam" id="NF008453">
    <property type="entry name" value="PRK11308.1"/>
    <property type="match status" value="2"/>
</dbReference>
<dbReference type="CDD" id="cd03257">
    <property type="entry name" value="ABC_NikE_OppD_transporters"/>
    <property type="match status" value="2"/>
</dbReference>
<dbReference type="InterPro" id="IPR027417">
    <property type="entry name" value="P-loop_NTPase"/>
</dbReference>
<dbReference type="Proteomes" id="UP000199681">
    <property type="component" value="Unassembled WGS sequence"/>
</dbReference>
<dbReference type="AlphaFoldDB" id="A0A1I3BDE5"/>
<reference evidence="7 9" key="2">
    <citation type="submission" date="2019-03" db="EMBL/GenBank/DDBJ databases">
        <title>Genomics of glacier-inhabiting Cryobacterium strains.</title>
        <authorList>
            <person name="Liu Q."/>
            <person name="Xin Y.-H."/>
        </authorList>
    </citation>
    <scope>NUCLEOTIDE SEQUENCE [LARGE SCALE GENOMIC DNA]</scope>
    <source>
        <strain evidence="7 9">Hh34</strain>
    </source>
</reference>
<dbReference type="GO" id="GO:0015833">
    <property type="term" value="P:peptide transport"/>
    <property type="evidence" value="ECO:0007669"/>
    <property type="project" value="InterPro"/>
</dbReference>
<protein>
    <submittedName>
        <fullName evidence="7">ABC transporter ATP-binding protein</fullName>
    </submittedName>
    <submittedName>
        <fullName evidence="6">Peptide/nickel transport system ATP-binding protein</fullName>
    </submittedName>
</protein>
<comment type="similarity">
    <text evidence="1">Belongs to the ABC transporter superfamily.</text>
</comment>
<dbReference type="RefSeq" id="WP_092450164.1">
    <property type="nucleotide sequence ID" value="NZ_BKAC01000018.1"/>
</dbReference>
<dbReference type="PROSITE" id="PS00211">
    <property type="entry name" value="ABC_TRANSPORTER_1"/>
    <property type="match status" value="1"/>
</dbReference>
<proteinExistence type="inferred from homology"/>
<gene>
    <name evidence="7" type="ORF">E3O11_01720</name>
    <name evidence="6" type="ORF">SAMN05216274_1094</name>
</gene>
<evidence type="ECO:0000313" key="7">
    <source>
        <dbReference type="EMBL" id="TFB88935.1"/>
    </source>
</evidence>
<keyword evidence="4 7" id="KW-0067">ATP-binding</keyword>
<comment type="caution">
    <text evidence="7">The sequence shown here is derived from an EMBL/GenBank/DDBJ whole genome shotgun (WGS) entry which is preliminary data.</text>
</comment>
<dbReference type="PANTHER" id="PTHR43776:SF7">
    <property type="entry name" value="D,D-DIPEPTIDE TRANSPORT ATP-BINDING PROTEIN DDPF-RELATED"/>
    <property type="match status" value="1"/>
</dbReference>
<dbReference type="Pfam" id="PF00005">
    <property type="entry name" value="ABC_tran"/>
    <property type="match status" value="2"/>
</dbReference>
<organism evidence="7 9">
    <name type="scientific">Cryobacterium levicorallinum</name>
    <dbReference type="NCBI Taxonomy" id="995038"/>
    <lineage>
        <taxon>Bacteria</taxon>
        <taxon>Bacillati</taxon>
        <taxon>Actinomycetota</taxon>
        <taxon>Actinomycetes</taxon>
        <taxon>Micrococcales</taxon>
        <taxon>Microbacteriaceae</taxon>
        <taxon>Cryobacterium</taxon>
    </lineage>
</organism>
<evidence type="ECO:0000256" key="4">
    <source>
        <dbReference type="ARBA" id="ARBA00022840"/>
    </source>
</evidence>
<dbReference type="GO" id="GO:0016887">
    <property type="term" value="F:ATP hydrolysis activity"/>
    <property type="evidence" value="ECO:0007669"/>
    <property type="project" value="InterPro"/>
</dbReference>